<proteinExistence type="predicted"/>
<name>A0A8S5NJC3_9CAUD</name>
<dbReference type="EMBL" id="BK015176">
    <property type="protein sequence ID" value="DAD94484.1"/>
    <property type="molecule type" value="Genomic_DNA"/>
</dbReference>
<protein>
    <submittedName>
        <fullName evidence="1">Uncharacterized protein</fullName>
    </submittedName>
</protein>
<organism evidence="1">
    <name type="scientific">Siphoviridae sp. cttFh17</name>
    <dbReference type="NCBI Taxonomy" id="2826491"/>
    <lineage>
        <taxon>Viruses</taxon>
        <taxon>Duplodnaviria</taxon>
        <taxon>Heunggongvirae</taxon>
        <taxon>Uroviricota</taxon>
        <taxon>Caudoviricetes</taxon>
    </lineage>
</organism>
<accession>A0A8S5NJC3</accession>
<evidence type="ECO:0000313" key="1">
    <source>
        <dbReference type="EMBL" id="DAD94484.1"/>
    </source>
</evidence>
<reference evidence="1" key="1">
    <citation type="journal article" date="2021" name="Proc. Natl. Acad. Sci. U.S.A.">
        <title>A Catalog of Tens of Thousands of Viruses from Human Metagenomes Reveals Hidden Associations with Chronic Diseases.</title>
        <authorList>
            <person name="Tisza M.J."/>
            <person name="Buck C.B."/>
        </authorList>
    </citation>
    <scope>NUCLEOTIDE SEQUENCE</scope>
    <source>
        <strain evidence="1">CttFh17</strain>
    </source>
</reference>
<sequence>MERCYFNVICEEISILGGKVIHVDENVGSLEEVHKVVMDNVTKYPNGKWELYPMQLAM</sequence>